<gene>
    <name evidence="3" type="ORF">GPUH_LOCUS12853</name>
</gene>
<evidence type="ECO:0000313" key="4">
    <source>
        <dbReference type="Proteomes" id="UP000271098"/>
    </source>
</evidence>
<accession>A0A183DVW2</accession>
<comment type="similarity">
    <text evidence="1">Belongs to the peptidase S33 family.</text>
</comment>
<evidence type="ECO:0000256" key="2">
    <source>
        <dbReference type="ARBA" id="ARBA00022801"/>
    </source>
</evidence>
<proteinExistence type="inferred from homology"/>
<dbReference type="Proteomes" id="UP000271098">
    <property type="component" value="Unassembled WGS sequence"/>
</dbReference>
<dbReference type="AlphaFoldDB" id="A0A183DVW2"/>
<dbReference type="PANTHER" id="PTHR21661:SF35">
    <property type="entry name" value="EPOXIDE HYDROLASE"/>
    <property type="match status" value="1"/>
</dbReference>
<evidence type="ECO:0000313" key="5">
    <source>
        <dbReference type="WBParaSite" id="GPUH_0001286701-mRNA-1"/>
    </source>
</evidence>
<name>A0A183DVW2_9BILA</name>
<protein>
    <submittedName>
        <fullName evidence="5">Epoxide hydrolase</fullName>
    </submittedName>
</protein>
<dbReference type="Gene3D" id="3.40.50.1820">
    <property type="entry name" value="alpha/beta hydrolase"/>
    <property type="match status" value="1"/>
</dbReference>
<organism evidence="5">
    <name type="scientific">Gongylonema pulchrum</name>
    <dbReference type="NCBI Taxonomy" id="637853"/>
    <lineage>
        <taxon>Eukaryota</taxon>
        <taxon>Metazoa</taxon>
        <taxon>Ecdysozoa</taxon>
        <taxon>Nematoda</taxon>
        <taxon>Chromadorea</taxon>
        <taxon>Rhabditida</taxon>
        <taxon>Spirurina</taxon>
        <taxon>Spiruromorpha</taxon>
        <taxon>Spiruroidea</taxon>
        <taxon>Gongylonematidae</taxon>
        <taxon>Gongylonema</taxon>
    </lineage>
</organism>
<keyword evidence="4" id="KW-1185">Reference proteome</keyword>
<dbReference type="PRINTS" id="PR00412">
    <property type="entry name" value="EPOXHYDRLASE"/>
</dbReference>
<dbReference type="EMBL" id="UYRT01079663">
    <property type="protein sequence ID" value="VDN21159.1"/>
    <property type="molecule type" value="Genomic_DNA"/>
</dbReference>
<dbReference type="GO" id="GO:0097176">
    <property type="term" value="P:epoxide metabolic process"/>
    <property type="evidence" value="ECO:0007669"/>
    <property type="project" value="TreeGrafter"/>
</dbReference>
<dbReference type="PANTHER" id="PTHR21661">
    <property type="entry name" value="EPOXIDE HYDROLASE 1-RELATED"/>
    <property type="match status" value="1"/>
</dbReference>
<evidence type="ECO:0000256" key="1">
    <source>
        <dbReference type="ARBA" id="ARBA00010088"/>
    </source>
</evidence>
<keyword evidence="2" id="KW-0378">Hydrolase</keyword>
<dbReference type="GO" id="GO:0004301">
    <property type="term" value="F:epoxide hydrolase activity"/>
    <property type="evidence" value="ECO:0007669"/>
    <property type="project" value="TreeGrafter"/>
</dbReference>
<dbReference type="InterPro" id="IPR029058">
    <property type="entry name" value="AB_hydrolase_fold"/>
</dbReference>
<dbReference type="SUPFAM" id="SSF53474">
    <property type="entry name" value="alpha/beta-Hydrolases"/>
    <property type="match status" value="1"/>
</dbReference>
<dbReference type="WBParaSite" id="GPUH_0001286701-mRNA-1">
    <property type="protein sequence ID" value="GPUH_0001286701-mRNA-1"/>
    <property type="gene ID" value="GPUH_0001286701"/>
</dbReference>
<dbReference type="InterPro" id="IPR000639">
    <property type="entry name" value="Epox_hydrolase-like"/>
</dbReference>
<dbReference type="OrthoDB" id="7130006at2759"/>
<reference evidence="5" key="1">
    <citation type="submission" date="2016-06" db="UniProtKB">
        <authorList>
            <consortium name="WormBaseParasite"/>
        </authorList>
    </citation>
    <scope>IDENTIFICATION</scope>
</reference>
<evidence type="ECO:0000313" key="3">
    <source>
        <dbReference type="EMBL" id="VDN21159.1"/>
    </source>
</evidence>
<reference evidence="3 4" key="2">
    <citation type="submission" date="2018-11" db="EMBL/GenBank/DDBJ databases">
        <authorList>
            <consortium name="Pathogen Informatics"/>
        </authorList>
    </citation>
    <scope>NUCLEOTIDE SEQUENCE [LARGE SCALE GENOMIC DNA]</scope>
</reference>
<sequence length="159" mass="17936">TVGNRGICATVLFSGAALSDSPVGLAAYILEKYSTATNIDYRSLPDGGLTRRFTMDELLTIVSIYWFNGNVANSLRYYKEHFRNPFKLFSLNRYISVPTGYAAFPKDLMRQPKEVIEMMFNLTSYTEMESGAHFVALEVPKLLADDLIKFVKTIPELIT</sequence>